<accession>A0A5C2S997</accession>
<name>A0A5C2S997_9APHY</name>
<gene>
    <name evidence="1" type="ORF">L227DRAFT_100955</name>
</gene>
<dbReference type="EMBL" id="ML122266">
    <property type="protein sequence ID" value="RPD60393.1"/>
    <property type="molecule type" value="Genomic_DNA"/>
</dbReference>
<evidence type="ECO:0000313" key="1">
    <source>
        <dbReference type="EMBL" id="RPD60393.1"/>
    </source>
</evidence>
<sequence length="68" mass="7730">MRHTRIQPGALQDRVRSVSRRHAHRLALGRLEWMIVFYDLLLGALRGLERQAMLMGTTNASSTMAVLV</sequence>
<evidence type="ECO:0000313" key="2">
    <source>
        <dbReference type="Proteomes" id="UP000313359"/>
    </source>
</evidence>
<dbReference type="Proteomes" id="UP000313359">
    <property type="component" value="Unassembled WGS sequence"/>
</dbReference>
<organism evidence="1 2">
    <name type="scientific">Lentinus tigrinus ALCF2SS1-6</name>
    <dbReference type="NCBI Taxonomy" id="1328759"/>
    <lineage>
        <taxon>Eukaryota</taxon>
        <taxon>Fungi</taxon>
        <taxon>Dikarya</taxon>
        <taxon>Basidiomycota</taxon>
        <taxon>Agaricomycotina</taxon>
        <taxon>Agaricomycetes</taxon>
        <taxon>Polyporales</taxon>
        <taxon>Polyporaceae</taxon>
        <taxon>Lentinus</taxon>
    </lineage>
</organism>
<protein>
    <submittedName>
        <fullName evidence="1">Uncharacterized protein</fullName>
    </submittedName>
</protein>
<dbReference type="AlphaFoldDB" id="A0A5C2S997"/>
<keyword evidence="2" id="KW-1185">Reference proteome</keyword>
<reference evidence="1" key="1">
    <citation type="journal article" date="2018" name="Genome Biol. Evol.">
        <title>Genomics and development of Lentinus tigrinus, a white-rot wood-decaying mushroom with dimorphic fruiting bodies.</title>
        <authorList>
            <person name="Wu B."/>
            <person name="Xu Z."/>
            <person name="Knudson A."/>
            <person name="Carlson A."/>
            <person name="Chen N."/>
            <person name="Kovaka S."/>
            <person name="LaButti K."/>
            <person name="Lipzen A."/>
            <person name="Pennachio C."/>
            <person name="Riley R."/>
            <person name="Schakwitz W."/>
            <person name="Umezawa K."/>
            <person name="Ohm R.A."/>
            <person name="Grigoriev I.V."/>
            <person name="Nagy L.G."/>
            <person name="Gibbons J."/>
            <person name="Hibbett D."/>
        </authorList>
    </citation>
    <scope>NUCLEOTIDE SEQUENCE [LARGE SCALE GENOMIC DNA]</scope>
    <source>
        <strain evidence="1">ALCF2SS1-6</strain>
    </source>
</reference>
<proteinExistence type="predicted"/>